<evidence type="ECO:0000313" key="9">
    <source>
        <dbReference type="EMBL" id="PIR97708.1"/>
    </source>
</evidence>
<evidence type="ECO:0000256" key="3">
    <source>
        <dbReference type="ARBA" id="ARBA00022771"/>
    </source>
</evidence>
<protein>
    <recommendedName>
        <fullName evidence="7">Recombination protein RecR</fullName>
    </recommendedName>
</protein>
<sequence>MRTPKGIKRLVDILASLPGIGPRQAIRLAFHLIRQGEGFQRELEDSVRDLRSAKICSQCFYVHENKDSLCDICNDDTRDKSIIAIVEKETDLMSIENTGKFRGRYLVLGELGRGGMLEADQKLKLKSLKSWISKSLSGRAREVVVAFNPTPQSDFITNQIAKELESFVDKVTRLGIGIPSSGEIEFADDETLGGAIEGRG</sequence>
<dbReference type="GO" id="GO:0006310">
    <property type="term" value="P:DNA recombination"/>
    <property type="evidence" value="ECO:0007669"/>
    <property type="project" value="UniProtKB-UniRule"/>
</dbReference>
<organism evidence="9 10">
    <name type="scientific">Candidatus Colwellbacteria bacterium CG10_big_fil_rev_8_21_14_0_10_42_22</name>
    <dbReference type="NCBI Taxonomy" id="1974540"/>
    <lineage>
        <taxon>Bacteria</taxon>
        <taxon>Candidatus Colwelliibacteriota</taxon>
    </lineage>
</organism>
<keyword evidence="4 7" id="KW-0862">Zinc</keyword>
<dbReference type="GO" id="GO:0008270">
    <property type="term" value="F:zinc ion binding"/>
    <property type="evidence" value="ECO:0007669"/>
    <property type="project" value="UniProtKB-KW"/>
</dbReference>
<dbReference type="PROSITE" id="PS50880">
    <property type="entry name" value="TOPRIM"/>
    <property type="match status" value="1"/>
</dbReference>
<dbReference type="Pfam" id="PF13662">
    <property type="entry name" value="Toprim_4"/>
    <property type="match status" value="1"/>
</dbReference>
<evidence type="ECO:0000256" key="7">
    <source>
        <dbReference type="HAMAP-Rule" id="MF_00017"/>
    </source>
</evidence>
<evidence type="ECO:0000313" key="10">
    <source>
        <dbReference type="Proteomes" id="UP000231466"/>
    </source>
</evidence>
<keyword evidence="5 7" id="KW-0233">DNA recombination</keyword>
<dbReference type="InterPro" id="IPR023627">
    <property type="entry name" value="Rcmb_RecR"/>
</dbReference>
<evidence type="ECO:0000256" key="5">
    <source>
        <dbReference type="ARBA" id="ARBA00023172"/>
    </source>
</evidence>
<name>A0A2H0VF28_9BACT</name>
<evidence type="ECO:0000256" key="2">
    <source>
        <dbReference type="ARBA" id="ARBA00022763"/>
    </source>
</evidence>
<dbReference type="Proteomes" id="UP000231466">
    <property type="component" value="Unassembled WGS sequence"/>
</dbReference>
<comment type="caution">
    <text evidence="9">The sequence shown here is derived from an EMBL/GenBank/DDBJ whole genome shotgun (WGS) entry which is preliminary data.</text>
</comment>
<keyword evidence="1 7" id="KW-0479">Metal-binding</keyword>
<dbReference type="InterPro" id="IPR000093">
    <property type="entry name" value="DNA_Rcmb_RecR"/>
</dbReference>
<comment type="function">
    <text evidence="7">May play a role in DNA repair. It seems to be involved in an RecBC-independent recombinational process of DNA repair. It may act with RecF and RecO.</text>
</comment>
<keyword evidence="2 7" id="KW-0227">DNA damage</keyword>
<keyword evidence="6 7" id="KW-0234">DNA repair</keyword>
<evidence type="ECO:0000259" key="8">
    <source>
        <dbReference type="PROSITE" id="PS50880"/>
    </source>
</evidence>
<dbReference type="PANTHER" id="PTHR30446:SF0">
    <property type="entry name" value="RECOMBINATION PROTEIN RECR"/>
    <property type="match status" value="1"/>
</dbReference>
<dbReference type="HAMAP" id="MF_00017">
    <property type="entry name" value="RecR"/>
    <property type="match status" value="1"/>
</dbReference>
<comment type="caution">
    <text evidence="7">Lacks conserved residue(s) required for the propagation of feature annotation.</text>
</comment>
<dbReference type="Pfam" id="PF21176">
    <property type="entry name" value="RecR_HhH"/>
    <property type="match status" value="1"/>
</dbReference>
<reference evidence="10" key="1">
    <citation type="submission" date="2017-09" db="EMBL/GenBank/DDBJ databases">
        <title>Depth-based differentiation of microbial function through sediment-hosted aquifers and enrichment of novel symbionts in the deep terrestrial subsurface.</title>
        <authorList>
            <person name="Probst A.J."/>
            <person name="Ladd B."/>
            <person name="Jarett J.K."/>
            <person name="Geller-Mcgrath D.E."/>
            <person name="Sieber C.M.K."/>
            <person name="Emerson J.B."/>
            <person name="Anantharaman K."/>
            <person name="Thomas B.C."/>
            <person name="Malmstrom R."/>
            <person name="Stieglmeier M."/>
            <person name="Klingl A."/>
            <person name="Woyke T."/>
            <person name="Ryan C.M."/>
            <person name="Banfield J.F."/>
        </authorList>
    </citation>
    <scope>NUCLEOTIDE SEQUENCE [LARGE SCALE GENOMIC DNA]</scope>
</reference>
<accession>A0A2H0VF28</accession>
<dbReference type="SUPFAM" id="SSF111304">
    <property type="entry name" value="Recombination protein RecR"/>
    <property type="match status" value="1"/>
</dbReference>
<dbReference type="GO" id="GO:0003677">
    <property type="term" value="F:DNA binding"/>
    <property type="evidence" value="ECO:0007669"/>
    <property type="project" value="UniProtKB-UniRule"/>
</dbReference>
<dbReference type="AlphaFoldDB" id="A0A2H0VF28"/>
<evidence type="ECO:0000256" key="6">
    <source>
        <dbReference type="ARBA" id="ARBA00023204"/>
    </source>
</evidence>
<dbReference type="Gene3D" id="1.10.8.420">
    <property type="entry name" value="RecR Domain 1"/>
    <property type="match status" value="1"/>
</dbReference>
<evidence type="ECO:0000256" key="1">
    <source>
        <dbReference type="ARBA" id="ARBA00022723"/>
    </source>
</evidence>
<dbReference type="GO" id="GO:0006281">
    <property type="term" value="P:DNA repair"/>
    <property type="evidence" value="ECO:0007669"/>
    <property type="project" value="UniProtKB-UniRule"/>
</dbReference>
<feature type="domain" description="Toprim" evidence="8">
    <location>
        <begin position="81"/>
        <end position="179"/>
    </location>
</feature>
<proteinExistence type="inferred from homology"/>
<dbReference type="Pfam" id="PF21175">
    <property type="entry name" value="RecR_C"/>
    <property type="match status" value="1"/>
</dbReference>
<dbReference type="EMBL" id="PFAH01000010">
    <property type="protein sequence ID" value="PIR97708.1"/>
    <property type="molecule type" value="Genomic_DNA"/>
</dbReference>
<dbReference type="PANTHER" id="PTHR30446">
    <property type="entry name" value="RECOMBINATION PROTEIN RECR"/>
    <property type="match status" value="1"/>
</dbReference>
<evidence type="ECO:0000256" key="4">
    <source>
        <dbReference type="ARBA" id="ARBA00022833"/>
    </source>
</evidence>
<gene>
    <name evidence="7" type="primary">recR</name>
    <name evidence="9" type="ORF">COT89_02935</name>
</gene>
<comment type="similarity">
    <text evidence="7">Belongs to the RecR family.</text>
</comment>
<dbReference type="Gene3D" id="3.40.1360.10">
    <property type="match status" value="1"/>
</dbReference>
<dbReference type="InterPro" id="IPR006171">
    <property type="entry name" value="TOPRIM_dom"/>
</dbReference>
<keyword evidence="3 7" id="KW-0863">Zinc-finger</keyword>